<keyword evidence="3" id="KW-0472">Membrane</keyword>
<keyword evidence="3" id="KW-1133">Transmembrane helix</keyword>
<dbReference type="AlphaFoldDB" id="A0AAN9FI90"/>
<evidence type="ECO:0000313" key="5">
    <source>
        <dbReference type="Proteomes" id="UP001372338"/>
    </source>
</evidence>
<evidence type="ECO:0000256" key="2">
    <source>
        <dbReference type="ARBA" id="ARBA00023186"/>
    </source>
</evidence>
<sequence>MVSLLFLSAKLLKISYCVIMGAFSVWIPLDLGLRFRLRASEKLHFYDDSEDDQELQVTSEDCATKAPESNGRNVVLESEYGSPKIVNDGITVAKEECIAILLWNFVELEDVVESIRAKLVMQAAAKTNYLAGDRTTTFVVSLLWVLLPIVSSLRHLKNLLLCGLQVEDCELADVVVVSAMDNNEVGNMIAEPLKKVGKKVVVTLEERKRAMLVFLMHIYDMVVIVRHLNLTFMDMLLSIFLFLW</sequence>
<dbReference type="Gene3D" id="1.10.560.10">
    <property type="entry name" value="GroEL-like equatorial domain"/>
    <property type="match status" value="1"/>
</dbReference>
<dbReference type="GO" id="GO:0140662">
    <property type="term" value="F:ATP-dependent protein folding chaperone"/>
    <property type="evidence" value="ECO:0007669"/>
    <property type="project" value="InterPro"/>
</dbReference>
<gene>
    <name evidence="4" type="ORF">RIF29_17985</name>
</gene>
<dbReference type="InterPro" id="IPR027410">
    <property type="entry name" value="TCP-1-like_intermed_sf"/>
</dbReference>
<name>A0AAN9FI90_CROPI</name>
<dbReference type="SUPFAM" id="SSF54849">
    <property type="entry name" value="GroEL-intermediate domain like"/>
    <property type="match status" value="1"/>
</dbReference>
<dbReference type="InterPro" id="IPR027413">
    <property type="entry name" value="GROEL-like_equatorial_sf"/>
</dbReference>
<dbReference type="Proteomes" id="UP001372338">
    <property type="component" value="Unassembled WGS sequence"/>
</dbReference>
<dbReference type="SUPFAM" id="SSF48592">
    <property type="entry name" value="GroEL equatorial domain-like"/>
    <property type="match status" value="1"/>
</dbReference>
<comment type="caution">
    <text evidence="4">The sequence shown here is derived from an EMBL/GenBank/DDBJ whole genome shotgun (WGS) entry which is preliminary data.</text>
</comment>
<keyword evidence="3" id="KW-0812">Transmembrane</keyword>
<accession>A0AAN9FI90</accession>
<keyword evidence="2" id="KW-0143">Chaperone</keyword>
<comment type="similarity">
    <text evidence="1">Belongs to the chaperonin (HSP60) family.</text>
</comment>
<dbReference type="Gene3D" id="3.30.260.10">
    <property type="entry name" value="TCP-1-like chaperonin intermediate domain"/>
    <property type="match status" value="1"/>
</dbReference>
<dbReference type="InterPro" id="IPR001844">
    <property type="entry name" value="Cpn60/GroEL"/>
</dbReference>
<keyword evidence="5" id="KW-1185">Reference proteome</keyword>
<evidence type="ECO:0000313" key="4">
    <source>
        <dbReference type="EMBL" id="KAK7276839.1"/>
    </source>
</evidence>
<evidence type="ECO:0000256" key="1">
    <source>
        <dbReference type="ARBA" id="ARBA00006607"/>
    </source>
</evidence>
<reference evidence="4 5" key="1">
    <citation type="submission" date="2024-01" db="EMBL/GenBank/DDBJ databases">
        <title>The genomes of 5 underutilized Papilionoideae crops provide insights into root nodulation and disease resistanc.</title>
        <authorList>
            <person name="Yuan L."/>
        </authorList>
    </citation>
    <scope>NUCLEOTIDE SEQUENCE [LARGE SCALE GENOMIC DNA]</scope>
    <source>
        <strain evidence="4">ZHUSHIDOU_FW_LH</strain>
        <tissue evidence="4">Leaf</tissue>
    </source>
</reference>
<organism evidence="4 5">
    <name type="scientific">Crotalaria pallida</name>
    <name type="common">Smooth rattlebox</name>
    <name type="synonym">Crotalaria striata</name>
    <dbReference type="NCBI Taxonomy" id="3830"/>
    <lineage>
        <taxon>Eukaryota</taxon>
        <taxon>Viridiplantae</taxon>
        <taxon>Streptophyta</taxon>
        <taxon>Embryophyta</taxon>
        <taxon>Tracheophyta</taxon>
        <taxon>Spermatophyta</taxon>
        <taxon>Magnoliopsida</taxon>
        <taxon>eudicotyledons</taxon>
        <taxon>Gunneridae</taxon>
        <taxon>Pentapetalae</taxon>
        <taxon>rosids</taxon>
        <taxon>fabids</taxon>
        <taxon>Fabales</taxon>
        <taxon>Fabaceae</taxon>
        <taxon>Papilionoideae</taxon>
        <taxon>50 kb inversion clade</taxon>
        <taxon>genistoids sensu lato</taxon>
        <taxon>core genistoids</taxon>
        <taxon>Crotalarieae</taxon>
        <taxon>Crotalaria</taxon>
    </lineage>
</organism>
<dbReference type="GO" id="GO:0042026">
    <property type="term" value="P:protein refolding"/>
    <property type="evidence" value="ECO:0007669"/>
    <property type="project" value="InterPro"/>
</dbReference>
<dbReference type="PANTHER" id="PTHR45633">
    <property type="entry name" value="60 KDA HEAT SHOCK PROTEIN, MITOCHONDRIAL"/>
    <property type="match status" value="1"/>
</dbReference>
<feature type="transmembrane region" description="Helical" evidence="3">
    <location>
        <begin position="12"/>
        <end position="33"/>
    </location>
</feature>
<evidence type="ECO:0000256" key="3">
    <source>
        <dbReference type="SAM" id="Phobius"/>
    </source>
</evidence>
<dbReference type="EMBL" id="JAYWIO010000003">
    <property type="protein sequence ID" value="KAK7276839.1"/>
    <property type="molecule type" value="Genomic_DNA"/>
</dbReference>
<protein>
    <submittedName>
        <fullName evidence="4">Uncharacterized protein</fullName>
    </submittedName>
</protein>
<proteinExistence type="inferred from homology"/>